<proteinExistence type="inferred from homology"/>
<dbReference type="InterPro" id="IPR002563">
    <property type="entry name" value="Flavin_Rdtase-like_dom"/>
</dbReference>
<dbReference type="RefSeq" id="WP_187966694.1">
    <property type="nucleotide sequence ID" value="NZ_JACVDC010000063.1"/>
</dbReference>
<dbReference type="Proteomes" id="UP000653730">
    <property type="component" value="Unassembled WGS sequence"/>
</dbReference>
<dbReference type="AlphaFoldDB" id="A0A926JUP2"/>
<dbReference type="SUPFAM" id="SSF50475">
    <property type="entry name" value="FMN-binding split barrel"/>
    <property type="match status" value="1"/>
</dbReference>
<dbReference type="Gene3D" id="2.30.110.10">
    <property type="entry name" value="Electron Transport, Fmn-binding Protein, Chain A"/>
    <property type="match status" value="1"/>
</dbReference>
<gene>
    <name evidence="6" type="ORF">IBL28_16415</name>
</gene>
<dbReference type="InterPro" id="IPR012349">
    <property type="entry name" value="Split_barrel_FMN-bd"/>
</dbReference>
<evidence type="ECO:0000256" key="1">
    <source>
        <dbReference type="ARBA" id="ARBA00001917"/>
    </source>
</evidence>
<keyword evidence="3" id="KW-0288">FMN</keyword>
<evidence type="ECO:0000259" key="5">
    <source>
        <dbReference type="SMART" id="SM00903"/>
    </source>
</evidence>
<dbReference type="GO" id="GO:0010181">
    <property type="term" value="F:FMN binding"/>
    <property type="evidence" value="ECO:0007669"/>
    <property type="project" value="InterPro"/>
</dbReference>
<feature type="domain" description="Flavin reductase like" evidence="5">
    <location>
        <begin position="20"/>
        <end position="178"/>
    </location>
</feature>
<accession>A0A926JUP2</accession>
<dbReference type="PANTHER" id="PTHR33798">
    <property type="entry name" value="FLAVOPROTEIN OXYGENASE"/>
    <property type="match status" value="1"/>
</dbReference>
<comment type="similarity">
    <text evidence="4">Belongs to the flavoredoxin family.</text>
</comment>
<organism evidence="6 7">
    <name type="scientific">Sinomicrobium weinanense</name>
    <dbReference type="NCBI Taxonomy" id="2842200"/>
    <lineage>
        <taxon>Bacteria</taxon>
        <taxon>Pseudomonadati</taxon>
        <taxon>Bacteroidota</taxon>
        <taxon>Flavobacteriia</taxon>
        <taxon>Flavobacteriales</taxon>
        <taxon>Flavobacteriaceae</taxon>
        <taxon>Sinomicrobium</taxon>
    </lineage>
</organism>
<dbReference type="GO" id="GO:0016646">
    <property type="term" value="F:oxidoreductase activity, acting on the CH-NH group of donors, NAD or NADP as acceptor"/>
    <property type="evidence" value="ECO:0007669"/>
    <property type="project" value="UniProtKB-ARBA"/>
</dbReference>
<evidence type="ECO:0000313" key="7">
    <source>
        <dbReference type="Proteomes" id="UP000653730"/>
    </source>
</evidence>
<evidence type="ECO:0000256" key="4">
    <source>
        <dbReference type="ARBA" id="ARBA00038054"/>
    </source>
</evidence>
<dbReference type="SMART" id="SM00903">
    <property type="entry name" value="Flavin_Reduct"/>
    <property type="match status" value="1"/>
</dbReference>
<evidence type="ECO:0000256" key="3">
    <source>
        <dbReference type="ARBA" id="ARBA00022643"/>
    </source>
</evidence>
<dbReference type="PANTHER" id="PTHR33798:SF5">
    <property type="entry name" value="FLAVIN REDUCTASE LIKE DOMAIN-CONTAINING PROTEIN"/>
    <property type="match status" value="1"/>
</dbReference>
<reference evidence="6 7" key="1">
    <citation type="submission" date="2020-09" db="EMBL/GenBank/DDBJ databases">
        <title>Sinomicrobium weinanense sp. nov., a halophilic bacteria isolated from saline-alkali soil.</title>
        <authorList>
            <person name="Wu P."/>
            <person name="Ren H."/>
            <person name="Mei Y."/>
            <person name="Liang Y."/>
            <person name="Chen Z."/>
        </authorList>
    </citation>
    <scope>NUCLEOTIDE SEQUENCE [LARGE SCALE GENOMIC DNA]</scope>
    <source>
        <strain evidence="6 7">FJxs</strain>
    </source>
</reference>
<dbReference type="EMBL" id="JACVDC010000063">
    <property type="protein sequence ID" value="MBC9797562.1"/>
    <property type="molecule type" value="Genomic_DNA"/>
</dbReference>
<protein>
    <submittedName>
        <fullName evidence="6">Flavin reductase family protein</fullName>
    </submittedName>
</protein>
<comment type="cofactor">
    <cofactor evidence="1">
        <name>FMN</name>
        <dbReference type="ChEBI" id="CHEBI:58210"/>
    </cofactor>
</comment>
<keyword evidence="2" id="KW-0285">Flavoprotein</keyword>
<evidence type="ECO:0000313" key="6">
    <source>
        <dbReference type="EMBL" id="MBC9797562.1"/>
    </source>
</evidence>
<sequence length="300" mass="33479">MYSIEPKDIPTAKFHGLLLGAVAPRPIAFASTVDAEGKPNLSPFSFFNTFSSNPPVMIFSPNRRVRDNTSKHTLENARITKEVVINVVNYDIVQQASLSSTEYPEGVNEFIKAGLTMLPSDIVKPFRVAESPVQFECKIKEIIELGTEGGSGNLIICEVLKMHINEDVLDDEGRIDHYKIDLVARAGGNFYSRARDGFFEIPKPTTTLGIGVDQIPEHIRRSKVLTGNDLGMLGNVEKLPSEEEIEAFVQDSVEIRGILSSDDNDRIHRKAQDYLRKDEVYTAWKILLAEKFEIPGQSVD</sequence>
<dbReference type="Pfam" id="PF01613">
    <property type="entry name" value="Flavin_Reduct"/>
    <property type="match status" value="1"/>
</dbReference>
<keyword evidence="7" id="KW-1185">Reference proteome</keyword>
<evidence type="ECO:0000256" key="2">
    <source>
        <dbReference type="ARBA" id="ARBA00022630"/>
    </source>
</evidence>
<comment type="caution">
    <text evidence="6">The sequence shown here is derived from an EMBL/GenBank/DDBJ whole genome shotgun (WGS) entry which is preliminary data.</text>
</comment>
<name>A0A926JUP2_9FLAO</name>